<keyword evidence="2 3" id="KW-0378">Hydrolase</keyword>
<evidence type="ECO:0000313" key="4">
    <source>
        <dbReference type="Proteomes" id="UP000001037"/>
    </source>
</evidence>
<dbReference type="KEGG" id="pfm:Pyrfu_1738"/>
<dbReference type="SFLD" id="SFLDG01129">
    <property type="entry name" value="C1.5:_HAD__Beta-PGM__Phosphata"/>
    <property type="match status" value="1"/>
</dbReference>
<gene>
    <name evidence="3" type="ordered locus">Pyrfu_1738</name>
</gene>
<dbReference type="PANTHER" id="PTHR43316:SF3">
    <property type="entry name" value="HALOACID DEHALOGENASE, TYPE II (AFU_ORTHOLOGUE AFUA_2G07750)-RELATED"/>
    <property type="match status" value="1"/>
</dbReference>
<dbReference type="AlphaFoldDB" id="G0ECM3"/>
<proteinExistence type="inferred from homology"/>
<dbReference type="InParanoid" id="G0ECM3"/>
<comment type="similarity">
    <text evidence="1">Belongs to the HAD-like hydrolase superfamily.</text>
</comment>
<evidence type="ECO:0000256" key="2">
    <source>
        <dbReference type="ARBA" id="ARBA00022801"/>
    </source>
</evidence>
<dbReference type="SFLD" id="SFLDS00003">
    <property type="entry name" value="Haloacid_Dehalogenase"/>
    <property type="match status" value="1"/>
</dbReference>
<sequence>MSFDVWGTLLNLTKAYSLIAQRLAEELNTEQENVLEALKRGAKLARRSRRSEGWFDAKRGAEIVAREVGITVDLLFSVVESVLVGSARELLLPGAREAVEGVKSLGFRVGILGNVLFWPGRVTRRVLEAAGLAGFFDAILFSDEIGAAKPDVRAFKAIAEALGVDTSRLVHVGDRVDEDVAGVILAGGYGVLVWAPINEEFYCIHARLCGVRSVASVSVVVSRIARE</sequence>
<dbReference type="InterPro" id="IPR006439">
    <property type="entry name" value="HAD-SF_hydro_IA"/>
</dbReference>
<dbReference type="NCBIfam" id="TIGR01549">
    <property type="entry name" value="HAD-SF-IA-v1"/>
    <property type="match status" value="1"/>
</dbReference>
<dbReference type="InterPro" id="IPR051540">
    <property type="entry name" value="S-2-haloacid_dehalogenase"/>
</dbReference>
<dbReference type="PRINTS" id="PR00413">
    <property type="entry name" value="HADHALOGNASE"/>
</dbReference>
<dbReference type="Proteomes" id="UP000001037">
    <property type="component" value="Chromosome"/>
</dbReference>
<dbReference type="Gene3D" id="3.40.50.1000">
    <property type="entry name" value="HAD superfamily/HAD-like"/>
    <property type="match status" value="1"/>
</dbReference>
<dbReference type="Pfam" id="PF00702">
    <property type="entry name" value="Hydrolase"/>
    <property type="match status" value="1"/>
</dbReference>
<dbReference type="Gene3D" id="1.10.150.400">
    <property type="match status" value="1"/>
</dbReference>
<dbReference type="PANTHER" id="PTHR43316">
    <property type="entry name" value="HYDROLASE, HALOACID DELAHOGENASE-RELATED"/>
    <property type="match status" value="1"/>
</dbReference>
<evidence type="ECO:0000256" key="1">
    <source>
        <dbReference type="ARBA" id="ARBA00007958"/>
    </source>
</evidence>
<dbReference type="GO" id="GO:0016787">
    <property type="term" value="F:hydrolase activity"/>
    <property type="evidence" value="ECO:0007669"/>
    <property type="project" value="UniProtKB-KW"/>
</dbReference>
<protein>
    <submittedName>
        <fullName evidence="3">HAD-superfamily hydrolase, subfamily IA, variant 1</fullName>
    </submittedName>
</protein>
<dbReference type="eggNOG" id="arCOG02291">
    <property type="taxonomic scope" value="Archaea"/>
</dbReference>
<dbReference type="SUPFAM" id="SSF56784">
    <property type="entry name" value="HAD-like"/>
    <property type="match status" value="1"/>
</dbReference>
<name>G0ECM3_PYRF1</name>
<dbReference type="InterPro" id="IPR023214">
    <property type="entry name" value="HAD_sf"/>
</dbReference>
<dbReference type="HOGENOM" id="CLU_045011_8_3_2"/>
<dbReference type="STRING" id="694429.Pyrfu_1738"/>
<organism evidence="3 4">
    <name type="scientific">Pyrolobus fumarii (strain DSM 11204 / 1A)</name>
    <dbReference type="NCBI Taxonomy" id="694429"/>
    <lineage>
        <taxon>Archaea</taxon>
        <taxon>Thermoproteota</taxon>
        <taxon>Thermoprotei</taxon>
        <taxon>Desulfurococcales</taxon>
        <taxon>Pyrodictiaceae</taxon>
        <taxon>Pyrolobus</taxon>
    </lineage>
</organism>
<keyword evidence="4" id="KW-1185">Reference proteome</keyword>
<dbReference type="InterPro" id="IPR036412">
    <property type="entry name" value="HAD-like_sf"/>
</dbReference>
<accession>G0ECM3</accession>
<dbReference type="EMBL" id="CP002838">
    <property type="protein sequence ID" value="AEM39593.1"/>
    <property type="molecule type" value="Genomic_DNA"/>
</dbReference>
<evidence type="ECO:0000313" key="3">
    <source>
        <dbReference type="EMBL" id="AEM39593.1"/>
    </source>
</evidence>
<reference evidence="3 4" key="1">
    <citation type="journal article" date="2011" name="Stand. Genomic Sci.">
        <title>Complete genome sequence of the hyperthermophilic chemolithoautotroph Pyrolobus fumarii type strain (1A).</title>
        <authorList>
            <person name="Anderson I."/>
            <person name="Goker M."/>
            <person name="Nolan M."/>
            <person name="Lucas S."/>
            <person name="Hammon N."/>
            <person name="Deshpande S."/>
            <person name="Cheng J.F."/>
            <person name="Tapia R."/>
            <person name="Han C."/>
            <person name="Goodwin L."/>
            <person name="Pitluck S."/>
            <person name="Huntemann M."/>
            <person name="Liolios K."/>
            <person name="Ivanova N."/>
            <person name="Pagani I."/>
            <person name="Mavromatis K."/>
            <person name="Ovchinikova G."/>
            <person name="Pati A."/>
            <person name="Chen A."/>
            <person name="Palaniappan K."/>
            <person name="Land M."/>
            <person name="Hauser L."/>
            <person name="Brambilla E.M."/>
            <person name="Huber H."/>
            <person name="Yasawong M."/>
            <person name="Rohde M."/>
            <person name="Spring S."/>
            <person name="Abt B."/>
            <person name="Sikorski J."/>
            <person name="Wirth R."/>
            <person name="Detter J.C."/>
            <person name="Woyke T."/>
            <person name="Bristow J."/>
            <person name="Eisen J.A."/>
            <person name="Markowitz V."/>
            <person name="Hugenholtz P."/>
            <person name="Kyrpides N.C."/>
            <person name="Klenk H.P."/>
            <person name="Lapidus A."/>
        </authorList>
    </citation>
    <scope>NUCLEOTIDE SEQUENCE [LARGE SCALE GENOMIC DNA]</scope>
    <source>
        <strain evidence="4">DSM 11204 / 1A</strain>
    </source>
</reference>